<dbReference type="InterPro" id="IPR000182">
    <property type="entry name" value="GNAT_dom"/>
</dbReference>
<dbReference type="PROSITE" id="PS51186">
    <property type="entry name" value="GNAT"/>
    <property type="match status" value="1"/>
</dbReference>
<keyword evidence="3" id="KW-1185">Reference proteome</keyword>
<organism evidence="2 3">
    <name type="scientific">Kribbella orskensis</name>
    <dbReference type="NCBI Taxonomy" id="2512216"/>
    <lineage>
        <taxon>Bacteria</taxon>
        <taxon>Bacillati</taxon>
        <taxon>Actinomycetota</taxon>
        <taxon>Actinomycetes</taxon>
        <taxon>Propionibacteriales</taxon>
        <taxon>Kribbellaceae</taxon>
        <taxon>Kribbella</taxon>
    </lineage>
</organism>
<dbReference type="EMBL" id="SLWM01000001">
    <property type="protein sequence ID" value="TCO31999.1"/>
    <property type="molecule type" value="Genomic_DNA"/>
</dbReference>
<comment type="caution">
    <text evidence="2">The sequence shown here is derived from an EMBL/GenBank/DDBJ whole genome shotgun (WGS) entry which is preliminary data.</text>
</comment>
<dbReference type="PANTHER" id="PTHR43792:SF1">
    <property type="entry name" value="N-ACETYLTRANSFERASE DOMAIN-CONTAINING PROTEIN"/>
    <property type="match status" value="1"/>
</dbReference>
<dbReference type="Proteomes" id="UP000295818">
    <property type="component" value="Unassembled WGS sequence"/>
</dbReference>
<dbReference type="RefSeq" id="WP_132187047.1">
    <property type="nucleotide sequence ID" value="NZ_SLWM01000001.1"/>
</dbReference>
<name>A0ABY2BVD5_9ACTN</name>
<reference evidence="2 3" key="1">
    <citation type="journal article" date="2015" name="Stand. Genomic Sci.">
        <title>Genomic Encyclopedia of Bacterial and Archaeal Type Strains, Phase III: the genomes of soil and plant-associated and newly described type strains.</title>
        <authorList>
            <person name="Whitman W.B."/>
            <person name="Woyke T."/>
            <person name="Klenk H.P."/>
            <person name="Zhou Y."/>
            <person name="Lilburn T.G."/>
            <person name="Beck B.J."/>
            <person name="De Vos P."/>
            <person name="Vandamme P."/>
            <person name="Eisen J.A."/>
            <person name="Garrity G."/>
            <person name="Hugenholtz P."/>
            <person name="Kyrpides N.C."/>
        </authorList>
    </citation>
    <scope>NUCLEOTIDE SEQUENCE [LARGE SCALE GENOMIC DNA]</scope>
    <source>
        <strain evidence="2 3">VKM Ac-2538</strain>
    </source>
</reference>
<dbReference type="Pfam" id="PF13302">
    <property type="entry name" value="Acetyltransf_3"/>
    <property type="match status" value="1"/>
</dbReference>
<feature type="domain" description="N-acetyltransferase" evidence="1">
    <location>
        <begin position="13"/>
        <end position="180"/>
    </location>
</feature>
<proteinExistence type="predicted"/>
<evidence type="ECO:0000259" key="1">
    <source>
        <dbReference type="PROSITE" id="PS51186"/>
    </source>
</evidence>
<evidence type="ECO:0000313" key="3">
    <source>
        <dbReference type="Proteomes" id="UP000295818"/>
    </source>
</evidence>
<evidence type="ECO:0000313" key="2">
    <source>
        <dbReference type="EMBL" id="TCO31999.1"/>
    </source>
</evidence>
<accession>A0ABY2BVD5</accession>
<protein>
    <submittedName>
        <fullName evidence="2">RimJ/RimL family protein N-acetyltransferase</fullName>
    </submittedName>
</protein>
<dbReference type="SUPFAM" id="SSF55729">
    <property type="entry name" value="Acyl-CoA N-acyltransferases (Nat)"/>
    <property type="match status" value="1"/>
</dbReference>
<dbReference type="PANTHER" id="PTHR43792">
    <property type="entry name" value="GNAT FAMILY, PUTATIVE (AFU_ORTHOLOGUE AFUA_3G00765)-RELATED-RELATED"/>
    <property type="match status" value="1"/>
</dbReference>
<gene>
    <name evidence="2" type="ORF">EV644_101642</name>
</gene>
<dbReference type="InterPro" id="IPR051531">
    <property type="entry name" value="N-acetyltransferase"/>
</dbReference>
<dbReference type="InterPro" id="IPR016181">
    <property type="entry name" value="Acyl_CoA_acyltransferase"/>
</dbReference>
<dbReference type="Gene3D" id="3.40.630.30">
    <property type="match status" value="1"/>
</dbReference>
<sequence>MLSPEFPLRTARLLLRPFSDADFEDLYAIHSRPDVTRYLYAEPGDAAQVRELLDRKVGESTLDGARQRLSLAVVWPQVDRVIGEIHLEWLSREHRQGEIGFVFHPDHHGQGFATEAAEVSLRLGFDGLGLHRIIGRVDSRNIGSARVLEKLGMRREAHFVHDEFFKGEWADQLVYALLDQEWRARH</sequence>